<proteinExistence type="predicted"/>
<sequence>MESVHFDNHKISIYSDYTNKVQGSRKGFLEVKAKLHSLNIQNMLLYPAWLKVLHDDKSNFFDMPEDVWKWLEVWDKVPPEGARSWGKETGTTWGTLNSNWRSREKASPQELSGGGASPNRIEIQEDGTMAVTHRDVTLGPTDMRTAVAEESNINGTAI</sequence>
<gene>
    <name evidence="2" type="ORF">NDU88_006110</name>
</gene>
<dbReference type="Proteomes" id="UP001066276">
    <property type="component" value="Chromosome 6"/>
</dbReference>
<dbReference type="AlphaFoldDB" id="A0AAV7QMN6"/>
<dbReference type="InterPro" id="IPR042566">
    <property type="entry name" value="L1_C"/>
</dbReference>
<protein>
    <submittedName>
        <fullName evidence="2">Uncharacterized protein</fullName>
    </submittedName>
</protein>
<dbReference type="EMBL" id="JANPWB010000010">
    <property type="protein sequence ID" value="KAJ1139743.1"/>
    <property type="molecule type" value="Genomic_DNA"/>
</dbReference>
<keyword evidence="3" id="KW-1185">Reference proteome</keyword>
<evidence type="ECO:0000256" key="1">
    <source>
        <dbReference type="SAM" id="MobiDB-lite"/>
    </source>
</evidence>
<evidence type="ECO:0000313" key="3">
    <source>
        <dbReference type="Proteomes" id="UP001066276"/>
    </source>
</evidence>
<comment type="caution">
    <text evidence="2">The sequence shown here is derived from an EMBL/GenBank/DDBJ whole genome shotgun (WGS) entry which is preliminary data.</text>
</comment>
<evidence type="ECO:0000313" key="2">
    <source>
        <dbReference type="EMBL" id="KAJ1139743.1"/>
    </source>
</evidence>
<organism evidence="2 3">
    <name type="scientific">Pleurodeles waltl</name>
    <name type="common">Iberian ribbed newt</name>
    <dbReference type="NCBI Taxonomy" id="8319"/>
    <lineage>
        <taxon>Eukaryota</taxon>
        <taxon>Metazoa</taxon>
        <taxon>Chordata</taxon>
        <taxon>Craniata</taxon>
        <taxon>Vertebrata</taxon>
        <taxon>Euteleostomi</taxon>
        <taxon>Amphibia</taxon>
        <taxon>Batrachia</taxon>
        <taxon>Caudata</taxon>
        <taxon>Salamandroidea</taxon>
        <taxon>Salamandridae</taxon>
        <taxon>Pleurodelinae</taxon>
        <taxon>Pleurodeles</taxon>
    </lineage>
</organism>
<name>A0AAV7QMN6_PLEWA</name>
<feature type="compositionally biased region" description="Polar residues" evidence="1">
    <location>
        <begin position="89"/>
        <end position="100"/>
    </location>
</feature>
<feature type="region of interest" description="Disordered" evidence="1">
    <location>
        <begin position="82"/>
        <end position="125"/>
    </location>
</feature>
<dbReference type="Gene3D" id="3.30.250.20">
    <property type="entry name" value="L1 transposable element, C-terminal domain"/>
    <property type="match status" value="1"/>
</dbReference>
<accession>A0AAV7QMN6</accession>
<reference evidence="2" key="1">
    <citation type="journal article" date="2022" name="bioRxiv">
        <title>Sequencing and chromosome-scale assembly of the giantPleurodeles waltlgenome.</title>
        <authorList>
            <person name="Brown T."/>
            <person name="Elewa A."/>
            <person name="Iarovenko S."/>
            <person name="Subramanian E."/>
            <person name="Araus A.J."/>
            <person name="Petzold A."/>
            <person name="Susuki M."/>
            <person name="Suzuki K.-i.T."/>
            <person name="Hayashi T."/>
            <person name="Toyoda A."/>
            <person name="Oliveira C."/>
            <person name="Osipova E."/>
            <person name="Leigh N.D."/>
            <person name="Simon A."/>
            <person name="Yun M.H."/>
        </authorList>
    </citation>
    <scope>NUCLEOTIDE SEQUENCE</scope>
    <source>
        <strain evidence="2">20211129_DDA</strain>
        <tissue evidence="2">Liver</tissue>
    </source>
</reference>